<evidence type="ECO:0000259" key="4">
    <source>
        <dbReference type="Pfam" id="PF08669"/>
    </source>
</evidence>
<comment type="similarity">
    <text evidence="1">Belongs to the GcvT family.</text>
</comment>
<feature type="domain" description="FAD dependent oxidoreductase" evidence="2">
    <location>
        <begin position="29"/>
        <end position="387"/>
    </location>
</feature>
<gene>
    <name evidence="6" type="ORF">MHI_LOCUS610897</name>
</gene>
<dbReference type="AlphaFoldDB" id="A0A6V7HCC2"/>
<dbReference type="InterPro" id="IPR028896">
    <property type="entry name" value="GcvT/YgfZ/DmdA"/>
</dbReference>
<evidence type="ECO:0000313" key="7">
    <source>
        <dbReference type="Proteomes" id="UP000752696"/>
    </source>
</evidence>
<dbReference type="Gene3D" id="3.30.70.1400">
    <property type="entry name" value="Aminomethyltransferase beta-barrel domains"/>
    <property type="match status" value="1"/>
</dbReference>
<dbReference type="Proteomes" id="UP000752696">
    <property type="component" value="Unassembled WGS sequence"/>
</dbReference>
<dbReference type="InterPro" id="IPR032503">
    <property type="entry name" value="FAO_M"/>
</dbReference>
<dbReference type="EMBL" id="CAJDYZ010008924">
    <property type="protein sequence ID" value="CAD1475969.1"/>
    <property type="molecule type" value="Genomic_DNA"/>
</dbReference>
<reference evidence="6" key="1">
    <citation type="submission" date="2020-07" db="EMBL/GenBank/DDBJ databases">
        <authorList>
            <person name="Nazaruddin N."/>
        </authorList>
    </citation>
    <scope>NUCLEOTIDE SEQUENCE</scope>
</reference>
<comment type="caution">
    <text evidence="6">The sequence shown here is derived from an EMBL/GenBank/DDBJ whole genome shotgun (WGS) entry which is preliminary data.</text>
</comment>
<dbReference type="GO" id="GO:0005739">
    <property type="term" value="C:mitochondrion"/>
    <property type="evidence" value="ECO:0007669"/>
    <property type="project" value="TreeGrafter"/>
</dbReference>
<dbReference type="Pfam" id="PF16350">
    <property type="entry name" value="FAO_M"/>
    <property type="match status" value="1"/>
</dbReference>
<feature type="non-terminal residue" evidence="6">
    <location>
        <position position="1"/>
    </location>
</feature>
<dbReference type="Gene3D" id="3.30.9.10">
    <property type="entry name" value="D-Amino Acid Oxidase, subunit A, domain 2"/>
    <property type="match status" value="1"/>
</dbReference>
<dbReference type="SUPFAM" id="SSF54373">
    <property type="entry name" value="FAD-linked reductases, C-terminal domain"/>
    <property type="match status" value="1"/>
</dbReference>
<dbReference type="SUPFAM" id="SSF51905">
    <property type="entry name" value="FAD/NAD(P)-binding domain"/>
    <property type="match status" value="1"/>
</dbReference>
<accession>A0A6V7HCC2</accession>
<evidence type="ECO:0000259" key="2">
    <source>
        <dbReference type="Pfam" id="PF01266"/>
    </source>
</evidence>
<name>A0A6V7HCC2_9HYME</name>
<evidence type="ECO:0000313" key="6">
    <source>
        <dbReference type="EMBL" id="CAD1475969.1"/>
    </source>
</evidence>
<dbReference type="Pfam" id="PF01571">
    <property type="entry name" value="GCV_T"/>
    <property type="match status" value="1"/>
</dbReference>
<dbReference type="Gene3D" id="3.50.50.60">
    <property type="entry name" value="FAD/NAD(P)-binding domain"/>
    <property type="match status" value="1"/>
</dbReference>
<evidence type="ECO:0000256" key="1">
    <source>
        <dbReference type="ARBA" id="ARBA00008609"/>
    </source>
</evidence>
<dbReference type="InterPro" id="IPR006076">
    <property type="entry name" value="FAD-dep_OxRdtase"/>
</dbReference>
<dbReference type="Gene3D" id="3.30.1360.120">
    <property type="entry name" value="Probable tRNA modification gtpase trme, domain 1"/>
    <property type="match status" value="1"/>
</dbReference>
<proteinExistence type="inferred from homology"/>
<feature type="domain" description="FAD dependent oxidoreductase central" evidence="5">
    <location>
        <begin position="390"/>
        <end position="444"/>
    </location>
</feature>
<sequence>SRRAYVSYTRSVTRKQNLSSRIQLPSHADVVIIGGGSAGCNALYHLGKRGINAVLLDKSKLTSGTTWHTSGLAWSIRGPSDVEMELLGATKCIFNSLEKETGINPGWINNGGVYVARSSERLNEFRRLITGSKIFGIPAYLISPRETKELFPLLDENIIQGAIYSPEDGAIDPTMLINALTKSAKSNGCQIVEDCPVTKILTKETIGNNKKVYGVETPYGIIKTDVVLNAAGAWSKNVANMINANIPLTPMKHAYVVTEPIKGLENLPNVRDPDATLCFRIQGSTIAIGGYEQNPIILPSAPENFSFCLYELDWNVFNAHLESMTRLIPQLSTTGIRTTVYGPESFTPDHKPIMGEDPYCCGFFYSCGYNSAGMMLGGGCGEQIAHWIIHGQPDKYMFDYDIRRFLPEQRNNVVWIRERCHEAYAKNYSIAFPHDQPLSGRNLKLDPFHSVRYILFFISQCQYLVNTQRTNCPHSLAHLSQQSLVEKGAVMEEYQGWERPAWFFSTNKVKILSYDYGGYYGVAKNQNDNYRALLEKERGFHFSPYDEIIREEALACRQNVVSFDTSHLGKFYLHGPDAQNAADYLFTARTDCNFDKTVYSCMLNHAGGVEADCTVTTLEPGSNGIVNPIFKGKAYYIVSNGTSVYHMKKVITEKSFNVSLHNATEEIGILSVQGPNSRKVIETLIEDEISDESFPYSTTKLVKIKNETVRLIRLSSVGELGFELHIPISSCQLVYKTLIDCGKSHGMKHAGYRTLYSLSCEKGYLLWGSDLRTDDNPIEAGLGFTCRETGEYLGKAVVDRLRKIGIKRKLVHVRLNNAVPLWGMELIYRNGCLVGYLRRVEQGYTNRNAIGHGYIRHPNGENVTKEFVENGNYEIEAMGKRYTVDHCY</sequence>
<evidence type="ECO:0008006" key="8">
    <source>
        <dbReference type="Google" id="ProtNLM"/>
    </source>
</evidence>
<dbReference type="PANTHER" id="PTHR43757:SF11">
    <property type="entry name" value="SARCOSINE DEHYDROGENASE"/>
    <property type="match status" value="1"/>
</dbReference>
<dbReference type="InterPro" id="IPR006222">
    <property type="entry name" value="GCVT_N"/>
</dbReference>
<dbReference type="Gene3D" id="2.40.30.110">
    <property type="entry name" value="Aminomethyltransferase beta-barrel domains"/>
    <property type="match status" value="1"/>
</dbReference>
<dbReference type="SUPFAM" id="SSF103025">
    <property type="entry name" value="Folate-binding domain"/>
    <property type="match status" value="1"/>
</dbReference>
<feature type="domain" description="GCVT N-terminal" evidence="3">
    <location>
        <begin position="482"/>
        <end position="787"/>
    </location>
</feature>
<keyword evidence="7" id="KW-1185">Reference proteome</keyword>
<dbReference type="InterPro" id="IPR029043">
    <property type="entry name" value="GcvT/YgfZ_C"/>
</dbReference>
<dbReference type="InterPro" id="IPR013977">
    <property type="entry name" value="GcvT_C"/>
</dbReference>
<evidence type="ECO:0000259" key="3">
    <source>
        <dbReference type="Pfam" id="PF01571"/>
    </source>
</evidence>
<dbReference type="Pfam" id="PF01266">
    <property type="entry name" value="DAO"/>
    <property type="match status" value="1"/>
</dbReference>
<feature type="domain" description="Aminomethyltransferase C-terminal" evidence="4">
    <location>
        <begin position="808"/>
        <end position="884"/>
    </location>
</feature>
<dbReference type="PANTHER" id="PTHR43757">
    <property type="entry name" value="AMINOMETHYLTRANSFERASE"/>
    <property type="match status" value="1"/>
</dbReference>
<organism evidence="6 7">
    <name type="scientific">Heterotrigona itama</name>
    <dbReference type="NCBI Taxonomy" id="395501"/>
    <lineage>
        <taxon>Eukaryota</taxon>
        <taxon>Metazoa</taxon>
        <taxon>Ecdysozoa</taxon>
        <taxon>Arthropoda</taxon>
        <taxon>Hexapoda</taxon>
        <taxon>Insecta</taxon>
        <taxon>Pterygota</taxon>
        <taxon>Neoptera</taxon>
        <taxon>Endopterygota</taxon>
        <taxon>Hymenoptera</taxon>
        <taxon>Apocrita</taxon>
        <taxon>Aculeata</taxon>
        <taxon>Apoidea</taxon>
        <taxon>Anthophila</taxon>
        <taxon>Apidae</taxon>
        <taxon>Heterotrigona</taxon>
    </lineage>
</organism>
<dbReference type="Pfam" id="PF08669">
    <property type="entry name" value="GCV_T_C"/>
    <property type="match status" value="1"/>
</dbReference>
<dbReference type="OrthoDB" id="498204at2759"/>
<dbReference type="InterPro" id="IPR027266">
    <property type="entry name" value="TrmE/GcvT-like"/>
</dbReference>
<dbReference type="InterPro" id="IPR036188">
    <property type="entry name" value="FAD/NAD-bd_sf"/>
</dbReference>
<dbReference type="SUPFAM" id="SSF101790">
    <property type="entry name" value="Aminomethyltransferase beta-barrel domain"/>
    <property type="match status" value="1"/>
</dbReference>
<evidence type="ECO:0000259" key="5">
    <source>
        <dbReference type="Pfam" id="PF16350"/>
    </source>
</evidence>
<protein>
    <recommendedName>
        <fullName evidence="8">Sarcosine dehydrogenase, mitochondrial</fullName>
    </recommendedName>
</protein>
<dbReference type="FunFam" id="3.50.50.60:FF:000769">
    <property type="entry name" value="Sarcosine dehydrogenase"/>
    <property type="match status" value="1"/>
</dbReference>
<dbReference type="FunFam" id="2.40.30.110:FF:000008">
    <property type="entry name" value="Sarcosine dehydrogenase"/>
    <property type="match status" value="1"/>
</dbReference>